<dbReference type="GO" id="GO:0005634">
    <property type="term" value="C:nucleus"/>
    <property type="evidence" value="ECO:0007669"/>
    <property type="project" value="UniProtKB-SubCell"/>
</dbReference>
<dbReference type="GO" id="GO:0000978">
    <property type="term" value="F:RNA polymerase II cis-regulatory region sequence-specific DNA binding"/>
    <property type="evidence" value="ECO:0007669"/>
    <property type="project" value="InterPro"/>
</dbReference>
<keyword evidence="6" id="KW-0539">Nucleus</keyword>
<evidence type="ECO:0000256" key="5">
    <source>
        <dbReference type="ARBA" id="ARBA00022833"/>
    </source>
</evidence>
<dbReference type="Gene3D" id="3.30.160.60">
    <property type="entry name" value="Classic Zinc Finger"/>
    <property type="match status" value="1"/>
</dbReference>
<dbReference type="SMART" id="SM00355">
    <property type="entry name" value="ZnF_C2H2"/>
    <property type="match status" value="2"/>
</dbReference>
<dbReference type="SUPFAM" id="SSF57667">
    <property type="entry name" value="beta-beta-alpha zinc fingers"/>
    <property type="match status" value="1"/>
</dbReference>
<dbReference type="GO" id="GO:0008270">
    <property type="term" value="F:zinc ion binding"/>
    <property type="evidence" value="ECO:0007669"/>
    <property type="project" value="UniProtKB-KW"/>
</dbReference>
<accession>A0A439D6T9</accession>
<feature type="domain" description="C2H2-type" evidence="9">
    <location>
        <begin position="24"/>
        <end position="53"/>
    </location>
</feature>
<dbReference type="InterPro" id="IPR051059">
    <property type="entry name" value="VerF-like"/>
</dbReference>
<evidence type="ECO:0000256" key="1">
    <source>
        <dbReference type="ARBA" id="ARBA00004123"/>
    </source>
</evidence>
<evidence type="ECO:0000259" key="9">
    <source>
        <dbReference type="PROSITE" id="PS50157"/>
    </source>
</evidence>
<evidence type="ECO:0000256" key="3">
    <source>
        <dbReference type="ARBA" id="ARBA00022737"/>
    </source>
</evidence>
<evidence type="ECO:0000313" key="10">
    <source>
        <dbReference type="EMBL" id="RWA10110.1"/>
    </source>
</evidence>
<feature type="region of interest" description="Disordered" evidence="8">
    <location>
        <begin position="1"/>
        <end position="21"/>
    </location>
</feature>
<keyword evidence="2" id="KW-0479">Metal-binding</keyword>
<dbReference type="PANTHER" id="PTHR40626:SF11">
    <property type="entry name" value="ZINC FINGER PROTEIN YPR022C"/>
    <property type="match status" value="1"/>
</dbReference>
<evidence type="ECO:0000313" key="11">
    <source>
        <dbReference type="Proteomes" id="UP000286045"/>
    </source>
</evidence>
<feature type="compositionally biased region" description="Polar residues" evidence="8">
    <location>
        <begin position="198"/>
        <end position="210"/>
    </location>
</feature>
<dbReference type="GO" id="GO:0000981">
    <property type="term" value="F:DNA-binding transcription factor activity, RNA polymerase II-specific"/>
    <property type="evidence" value="ECO:0007669"/>
    <property type="project" value="InterPro"/>
</dbReference>
<gene>
    <name evidence="10" type="ORF">EKO27_g5000</name>
</gene>
<dbReference type="InterPro" id="IPR007219">
    <property type="entry name" value="XnlR_reg_dom"/>
</dbReference>
<reference evidence="10 11" key="1">
    <citation type="submission" date="2018-12" db="EMBL/GenBank/DDBJ databases">
        <title>Draft genome sequence of Xylaria grammica IHI A82.</title>
        <authorList>
            <person name="Buettner E."/>
            <person name="Kellner H."/>
        </authorList>
    </citation>
    <scope>NUCLEOTIDE SEQUENCE [LARGE SCALE GENOMIC DNA]</scope>
    <source>
        <strain evidence="10 11">IHI A82</strain>
    </source>
</reference>
<name>A0A439D6T9_9PEZI</name>
<evidence type="ECO:0000256" key="4">
    <source>
        <dbReference type="ARBA" id="ARBA00022771"/>
    </source>
</evidence>
<comment type="subcellular location">
    <subcellularLocation>
        <location evidence="1">Nucleus</location>
    </subcellularLocation>
</comment>
<dbReference type="Pfam" id="PF04082">
    <property type="entry name" value="Fungal_trans"/>
    <property type="match status" value="1"/>
</dbReference>
<feature type="region of interest" description="Disordered" evidence="8">
    <location>
        <begin position="195"/>
        <end position="235"/>
    </location>
</feature>
<keyword evidence="11" id="KW-1185">Reference proteome</keyword>
<comment type="caution">
    <text evidence="10">The sequence shown here is derived from an EMBL/GenBank/DDBJ whole genome shotgun (WGS) entry which is preliminary data.</text>
</comment>
<keyword evidence="5" id="KW-0862">Zinc</keyword>
<keyword evidence="3" id="KW-0677">Repeat</keyword>
<dbReference type="InterPro" id="IPR013087">
    <property type="entry name" value="Znf_C2H2_type"/>
</dbReference>
<protein>
    <recommendedName>
        <fullName evidence="9">C2H2-type domain-containing protein</fullName>
    </recommendedName>
</protein>
<dbReference type="CDD" id="cd12148">
    <property type="entry name" value="fungal_TF_MHR"/>
    <property type="match status" value="1"/>
</dbReference>
<dbReference type="STRING" id="363999.A0A439D6T9"/>
<evidence type="ECO:0000256" key="7">
    <source>
        <dbReference type="PROSITE-ProRule" id="PRU00042"/>
    </source>
</evidence>
<feature type="compositionally biased region" description="Polar residues" evidence="8">
    <location>
        <begin position="217"/>
        <end position="234"/>
    </location>
</feature>
<dbReference type="InterPro" id="IPR036236">
    <property type="entry name" value="Znf_C2H2_sf"/>
</dbReference>
<evidence type="ECO:0000256" key="8">
    <source>
        <dbReference type="SAM" id="MobiDB-lite"/>
    </source>
</evidence>
<feature type="domain" description="C2H2-type" evidence="9">
    <location>
        <begin position="54"/>
        <end position="81"/>
    </location>
</feature>
<sequence length="742" mass="82795">MEGDRCRSVPIPQNVARQPNEKRFPCPMPDCRKLFNRKEHVTRHLKSHNPNAEHQCHICGRRYVRRDVLRRHVSGHGPQPGTSKPLTPITSSTVDQLSTPDRGKDGNEDIVLGFHSGLDTPASFDGNLPNGLHAQWPQPQDQCWQPSVFLPEVRSLRAATTNIAYTAEWATNIATLRDSENISNSLFSDTVMPVNTPEPAQTSQPLSLASESLADTVDSTPNERQLHTSSSSSFGVDDPDHNLIGAHLSASEIQRLVQVYFARVHPYWPILHRSTFEIEQASKCLLSSIVLLAAYHEGNADHGKLADAVFNAVTGEELMSNPSLHLLQSLLLCVVYCLSRLREHGMAARTTYLNAILISTCRSLGVFDDRYLYHKEIEHSPLSMWLAREQLHRLAFAVFCADTYISILQDHPPTVRYQELQIPLPMSTGLWEAISDVERRKLQWQEPAGRQKVLFSSILRDILEEEPQIETPYQLGLTGSHLGLCALWSGVWEAAREAHSSAADELYTKHLPGSPFFKWRQNVSFWRMRMEENCALQQKYFSLMTTDGDNAHPSRALTLILGHLYHLHMHAPVNLIQTVANGDENSTRLNEARKRLRTWINSPCPRISVWNAAQISRVIEHESICRSGLPDAVQNPCAITSLLTSAIVVCFVAHLTSSCSSCAGGAGESPSIDLFNSPENDTGLAHWRDTGVGVTSWSSSGIVVCRCKTQELASWFRGHLHKDASAEAEFVVFVDSLQSTSV</sequence>
<evidence type="ECO:0000256" key="6">
    <source>
        <dbReference type="ARBA" id="ARBA00023242"/>
    </source>
</evidence>
<dbReference type="PANTHER" id="PTHR40626">
    <property type="entry name" value="MIP31509P"/>
    <property type="match status" value="1"/>
</dbReference>
<feature type="compositionally biased region" description="Polar residues" evidence="8">
    <location>
        <begin position="80"/>
        <end position="99"/>
    </location>
</feature>
<keyword evidence="4 7" id="KW-0863">Zinc-finger</keyword>
<evidence type="ECO:0000256" key="2">
    <source>
        <dbReference type="ARBA" id="ARBA00022723"/>
    </source>
</evidence>
<dbReference type="Proteomes" id="UP000286045">
    <property type="component" value="Unassembled WGS sequence"/>
</dbReference>
<dbReference type="GO" id="GO:0000785">
    <property type="term" value="C:chromatin"/>
    <property type="evidence" value="ECO:0007669"/>
    <property type="project" value="TreeGrafter"/>
</dbReference>
<organism evidence="10 11">
    <name type="scientific">Xylaria grammica</name>
    <dbReference type="NCBI Taxonomy" id="363999"/>
    <lineage>
        <taxon>Eukaryota</taxon>
        <taxon>Fungi</taxon>
        <taxon>Dikarya</taxon>
        <taxon>Ascomycota</taxon>
        <taxon>Pezizomycotina</taxon>
        <taxon>Sordariomycetes</taxon>
        <taxon>Xylariomycetidae</taxon>
        <taxon>Xylariales</taxon>
        <taxon>Xylariaceae</taxon>
        <taxon>Xylaria</taxon>
    </lineage>
</organism>
<dbReference type="GO" id="GO:0006351">
    <property type="term" value="P:DNA-templated transcription"/>
    <property type="evidence" value="ECO:0007669"/>
    <property type="project" value="InterPro"/>
</dbReference>
<dbReference type="PROSITE" id="PS50157">
    <property type="entry name" value="ZINC_FINGER_C2H2_2"/>
    <property type="match status" value="2"/>
</dbReference>
<dbReference type="EMBL" id="RYZI01000127">
    <property type="protein sequence ID" value="RWA10110.1"/>
    <property type="molecule type" value="Genomic_DNA"/>
</dbReference>
<proteinExistence type="predicted"/>
<feature type="region of interest" description="Disordered" evidence="8">
    <location>
        <begin position="72"/>
        <end position="114"/>
    </location>
</feature>
<dbReference type="Pfam" id="PF00096">
    <property type="entry name" value="zf-C2H2"/>
    <property type="match status" value="2"/>
</dbReference>
<dbReference type="PROSITE" id="PS00028">
    <property type="entry name" value="ZINC_FINGER_C2H2_1"/>
    <property type="match status" value="2"/>
</dbReference>
<dbReference type="AlphaFoldDB" id="A0A439D6T9"/>